<sequence>MLNPKEMFSLLLKQIQWPMDQGENLEGRIESVVIHRQSRRYHFEVAFPNRLPADVYQAFVGGVERAFEGIAQVDVIIHCDQAQAADEAEILAYWPIVCQELDFQQGMAGQVFDRVPQLKDHHLIVFADNPPVKDYIEANYLQKVTQAYQRLGFSGVGVRVVINEVQASQRQEEYEKRQQTIQAKQQALAQKATQRTSQAQKKSEQKVASFDEIHFGRPIHEKDITQSMDKYVEEQRNAIMEGVVFEVEVRELRTGRCILVAKITDYHSAFLIQRFSNSEEDIAIFRGIKEGMWLRVRGDIRMDDRFARDLVLSVRDMQAVHKPKRQDTAPEGEKRVELHVHTNMSTLDATNTASQFVKQAAEWGHTAIAITDHGDVQAFPDASQAAKATGVKVIYGMEAYVVDDGIPIAYNLAPVNLEEATYVVFDVETTGLSAVYNTIIEIGAVKMYKGNVIEEFSEFINPGHHLSKFTTDLTGITDSMVANAKPEEEVIRSFKVFCEGCIVVAHNSTFDVGFMDAAYKKYGLEVTTNPIIDTLELARYLYPEFKSYRLNTLSKHFNVALEHHHRAIYDATSTGGLAWIFVKEAKEKHQILLHEELNKDLGKGEAYKQGRPYHVNILAKNQKGLKTLFRLVSESNVHYFYRVPRIPRSLLEKHREDLVIGSACSDGEVFTAAMQKGKEEAEKLAAFYDYLEIQPKGVYEPLIKEGLIKNNEELENIIQHLIEVSEALNIPMVATGDVHYLNPEDHIYREILIHSIKSNRTRFFPKAHFRTTNEMLEEFAYLGEEKAYEIVVKNSNLVASWIEPVEPIHDKLYTPHIDGAEEAIHDDAYERAHAIYGDPLPELIEARLKRELDSIIGNGFSVIYYIAQRLVLKSNEDGYIVGSRGSVGSSFVATMLGITEVNPLAPHYVCMKCHYSEFFTHGEIGSGFDLEDKDCPNCGEPLTKNGHDIPFETFLGFNGDKVPDIDLNFSGEYQAQAHNYTKVLFGEDHVYKAGTISTVADKTAYGYVLGYDRDFNLNLRPTERDFLAKGATGAKRTTGQHPGGIIVIPENMDVYDFTPIQYPADEQTADWRTTHFDFHSIHDNVLKLDCLGHDDPTVIRKLQDLSGIQPTDIPLDDPDVYSLFNGTESLGVTPEQIFSKTGTLGIPEFGTPFVRGMLESTHPSTFAELLQISGLSHGTDVWLGNAESLVNEKGMPLKEVIGCRDDIMVDLIHMGVPKSDSFQIMEKVRKGKGLSPEHQAIMKEHDVPEWYMDSCQKIKYMFPKAHAAAYVINALRVAWFKVHHPIWYYCAYLSVRAEDFDLPAMCGGLESNKDRLKEIKAKGNDASTKEKALQIVLELVNEMWERGLKLKMVDLSKSQAKDFVIEGEDTLIAPFRSIPGLGVNVAKQVVKAREESPFLSKEDLKIRGKASQSVIDYMTEYGTLEGLPDENQLSLFDF</sequence>
<dbReference type="InterPro" id="IPR006308">
    <property type="entry name" value="Pol_III_a_PolC-type_gram_pos"/>
</dbReference>
<evidence type="ECO:0000259" key="15">
    <source>
        <dbReference type="SMART" id="SM00481"/>
    </source>
</evidence>
<evidence type="ECO:0000256" key="12">
    <source>
        <dbReference type="ARBA" id="ARBA00070925"/>
    </source>
</evidence>
<evidence type="ECO:0000313" key="16">
    <source>
        <dbReference type="EMBL" id="PKY91321.1"/>
    </source>
</evidence>
<dbReference type="PANTHER" id="PTHR32294">
    <property type="entry name" value="DNA POLYMERASE III SUBUNIT ALPHA"/>
    <property type="match status" value="1"/>
</dbReference>
<comment type="similarity">
    <text evidence="13">Belongs to the DNA polymerase type-C family. PolC subfamily.</text>
</comment>
<dbReference type="Gene3D" id="1.10.150.700">
    <property type="entry name" value="PolC, middle finger domain"/>
    <property type="match status" value="1"/>
</dbReference>
<proteinExistence type="inferred from homology"/>
<keyword evidence="9 13" id="KW-0269">Exonuclease</keyword>
<evidence type="ECO:0000256" key="7">
    <source>
        <dbReference type="ARBA" id="ARBA00022722"/>
    </source>
</evidence>
<dbReference type="Gene3D" id="1.10.150.870">
    <property type="match status" value="1"/>
</dbReference>
<dbReference type="EC" id="2.7.7.7" evidence="2 13"/>
<keyword evidence="17" id="KW-1185">Reference proteome</keyword>
<dbReference type="Pfam" id="PF14480">
    <property type="entry name" value="DNA_pol3_a_NI"/>
    <property type="match status" value="1"/>
</dbReference>
<dbReference type="InterPro" id="IPR024754">
    <property type="entry name" value="DNA_PolC-like_N_II"/>
</dbReference>
<dbReference type="Gene3D" id="6.10.140.1510">
    <property type="match status" value="1"/>
</dbReference>
<dbReference type="Gene3D" id="3.30.420.10">
    <property type="entry name" value="Ribonuclease H-like superfamily/Ribonuclease H"/>
    <property type="match status" value="1"/>
</dbReference>
<evidence type="ECO:0000256" key="10">
    <source>
        <dbReference type="ARBA" id="ARBA00022932"/>
    </source>
</evidence>
<evidence type="ECO:0000256" key="4">
    <source>
        <dbReference type="ARBA" id="ARBA00022679"/>
    </source>
</evidence>
<dbReference type="InterPro" id="IPR012337">
    <property type="entry name" value="RNaseH-like_sf"/>
</dbReference>
<accession>A0A2I1K6Q5</accession>
<dbReference type="Pfam" id="PF11490">
    <property type="entry name" value="DNA_pol3_a_NII"/>
    <property type="match status" value="1"/>
</dbReference>
<evidence type="ECO:0000256" key="6">
    <source>
        <dbReference type="ARBA" id="ARBA00022705"/>
    </source>
</evidence>
<dbReference type="HAMAP" id="MF_00356">
    <property type="entry name" value="DNApol_PolC"/>
    <property type="match status" value="1"/>
</dbReference>
<evidence type="ECO:0000256" key="1">
    <source>
        <dbReference type="ARBA" id="ARBA00003452"/>
    </source>
</evidence>
<organism evidence="16 17">
    <name type="scientific">Aerococcus christensenii</name>
    <dbReference type="NCBI Taxonomy" id="87541"/>
    <lineage>
        <taxon>Bacteria</taxon>
        <taxon>Bacillati</taxon>
        <taxon>Bacillota</taxon>
        <taxon>Bacilli</taxon>
        <taxon>Lactobacillales</taxon>
        <taxon>Aerococcaceae</taxon>
        <taxon>Aerococcus</taxon>
    </lineage>
</organism>
<comment type="subcellular location">
    <subcellularLocation>
        <location evidence="13">Cytoplasm</location>
    </subcellularLocation>
</comment>
<evidence type="ECO:0000256" key="13">
    <source>
        <dbReference type="HAMAP-Rule" id="MF_00356"/>
    </source>
</evidence>
<dbReference type="NCBIfam" id="TIGR01405">
    <property type="entry name" value="polC_Gram_pos"/>
    <property type="match status" value="1"/>
</dbReference>
<dbReference type="InterPro" id="IPR012340">
    <property type="entry name" value="NA-bd_OB-fold"/>
</dbReference>
<dbReference type="CDD" id="cd04484">
    <property type="entry name" value="polC_OBF"/>
    <property type="match status" value="1"/>
</dbReference>
<dbReference type="SUPFAM" id="SSF53098">
    <property type="entry name" value="Ribonuclease H-like"/>
    <property type="match status" value="1"/>
</dbReference>
<dbReference type="GO" id="GO:0003887">
    <property type="term" value="F:DNA-directed DNA polymerase activity"/>
    <property type="evidence" value="ECO:0007669"/>
    <property type="project" value="UniProtKB-UniRule"/>
</dbReference>
<keyword evidence="3 13" id="KW-0963">Cytoplasm</keyword>
<dbReference type="SMART" id="SM00481">
    <property type="entry name" value="POLIIIAc"/>
    <property type="match status" value="1"/>
</dbReference>
<dbReference type="InterPro" id="IPR006054">
    <property type="entry name" value="DnaQ"/>
</dbReference>
<dbReference type="Proteomes" id="UP000234775">
    <property type="component" value="Unassembled WGS sequence"/>
</dbReference>
<dbReference type="GO" id="GO:0005737">
    <property type="term" value="C:cytoplasm"/>
    <property type="evidence" value="ECO:0007669"/>
    <property type="project" value="UniProtKB-SubCell"/>
</dbReference>
<protein>
    <recommendedName>
        <fullName evidence="12 13">DNA polymerase III PolC-type</fullName>
        <shortName evidence="13">PolIII</shortName>
        <ecNumber evidence="2 13">2.7.7.7</ecNumber>
    </recommendedName>
</protein>
<dbReference type="Pfam" id="PF14579">
    <property type="entry name" value="HHH_6"/>
    <property type="match status" value="1"/>
</dbReference>
<feature type="domain" description="Exonuclease" evidence="14">
    <location>
        <begin position="421"/>
        <end position="587"/>
    </location>
</feature>
<dbReference type="Gene3D" id="3.20.20.140">
    <property type="entry name" value="Metal-dependent hydrolases"/>
    <property type="match status" value="2"/>
</dbReference>
<dbReference type="NCBIfam" id="TIGR00573">
    <property type="entry name" value="dnaq"/>
    <property type="match status" value="1"/>
</dbReference>
<evidence type="ECO:0000256" key="3">
    <source>
        <dbReference type="ARBA" id="ARBA00022490"/>
    </source>
</evidence>
<reference evidence="16 17" key="1">
    <citation type="submission" date="2017-12" db="EMBL/GenBank/DDBJ databases">
        <title>Phylogenetic diversity of female urinary microbiome.</title>
        <authorList>
            <person name="Thomas-White K."/>
            <person name="Wolfe A.J."/>
        </authorList>
    </citation>
    <scope>NUCLEOTIDE SEQUENCE [LARGE SCALE GENOMIC DNA]</scope>
    <source>
        <strain evidence="16 17">UMB0844</strain>
    </source>
</reference>
<dbReference type="InterPro" id="IPR013520">
    <property type="entry name" value="Ribonucl_H"/>
</dbReference>
<keyword evidence="10 13" id="KW-0239">DNA-directed DNA polymerase</keyword>
<keyword evidence="6 13" id="KW-0235">DNA replication</keyword>
<dbReference type="Pfam" id="PF17657">
    <property type="entry name" value="DNA_pol3_finger"/>
    <property type="match status" value="1"/>
</dbReference>
<dbReference type="CDD" id="cd06127">
    <property type="entry name" value="DEDDh"/>
    <property type="match status" value="1"/>
</dbReference>
<keyword evidence="5 13" id="KW-0548">Nucleotidyltransferase</keyword>
<dbReference type="RefSeq" id="WP_101660191.1">
    <property type="nucleotide sequence ID" value="NZ_JBPXSK010000034.1"/>
</dbReference>
<evidence type="ECO:0000256" key="5">
    <source>
        <dbReference type="ARBA" id="ARBA00022695"/>
    </source>
</evidence>
<evidence type="ECO:0000256" key="2">
    <source>
        <dbReference type="ARBA" id="ARBA00012417"/>
    </source>
</evidence>
<dbReference type="GO" id="GO:0003677">
    <property type="term" value="F:DNA binding"/>
    <property type="evidence" value="ECO:0007669"/>
    <property type="project" value="UniProtKB-UniRule"/>
</dbReference>
<feature type="domain" description="Polymerase/histidinol phosphatase N-terminal" evidence="15">
    <location>
        <begin position="336"/>
        <end position="403"/>
    </location>
</feature>
<dbReference type="InterPro" id="IPR011708">
    <property type="entry name" value="DNA_pol3_alpha_NTPase_dom"/>
</dbReference>
<dbReference type="InterPro" id="IPR004805">
    <property type="entry name" value="DnaE2/DnaE/PolC"/>
</dbReference>
<dbReference type="GO" id="GO:0008408">
    <property type="term" value="F:3'-5' exonuclease activity"/>
    <property type="evidence" value="ECO:0007669"/>
    <property type="project" value="UniProtKB-UniRule"/>
</dbReference>
<evidence type="ECO:0000313" key="17">
    <source>
        <dbReference type="Proteomes" id="UP000234775"/>
    </source>
</evidence>
<dbReference type="Pfam" id="PF02811">
    <property type="entry name" value="PHP"/>
    <property type="match status" value="1"/>
</dbReference>
<dbReference type="PANTHER" id="PTHR32294:SF5">
    <property type="entry name" value="DNA POLYMERASE III POLC-TYPE"/>
    <property type="match status" value="1"/>
</dbReference>
<gene>
    <name evidence="13 16" type="primary">polC</name>
    <name evidence="16" type="ORF">CYJ27_04385</name>
</gene>
<dbReference type="InterPro" id="IPR029460">
    <property type="entry name" value="DNAPol_HHH"/>
</dbReference>
<comment type="function">
    <text evidence="1 13">Required for replicative DNA synthesis. This DNA polymerase also exhibits 3' to 5' exonuclease activity.</text>
</comment>
<dbReference type="Gene3D" id="3.30.1900.20">
    <property type="match status" value="2"/>
</dbReference>
<dbReference type="InterPro" id="IPR004013">
    <property type="entry name" value="PHP_dom"/>
</dbReference>
<dbReference type="GO" id="GO:0006261">
    <property type="term" value="P:DNA-templated DNA replication"/>
    <property type="evidence" value="ECO:0007669"/>
    <property type="project" value="UniProtKB-UniRule"/>
</dbReference>
<dbReference type="Gene3D" id="2.40.50.140">
    <property type="entry name" value="Nucleic acid-binding proteins"/>
    <property type="match status" value="1"/>
</dbReference>
<dbReference type="CDD" id="cd07435">
    <property type="entry name" value="PHP_PolIIIA_POLC"/>
    <property type="match status" value="1"/>
</dbReference>
<dbReference type="Pfam" id="PF00929">
    <property type="entry name" value="RNase_T"/>
    <property type="match status" value="1"/>
</dbReference>
<keyword evidence="7 13" id="KW-0540">Nuclease</keyword>
<keyword evidence="4 13" id="KW-0808">Transferase</keyword>
<dbReference type="Pfam" id="PF07733">
    <property type="entry name" value="DNA_pol3_alpha"/>
    <property type="match status" value="2"/>
</dbReference>
<comment type="caution">
    <text evidence="16">The sequence shown here is derived from an EMBL/GenBank/DDBJ whole genome shotgun (WGS) entry which is preliminary data.</text>
</comment>
<dbReference type="InterPro" id="IPR036397">
    <property type="entry name" value="RNaseH_sf"/>
</dbReference>
<dbReference type="InterPro" id="IPR028112">
    <property type="entry name" value="DNA_PolC-type_N_I"/>
</dbReference>
<dbReference type="NCBIfam" id="NF001688">
    <property type="entry name" value="PRK00448.1"/>
    <property type="match status" value="1"/>
</dbReference>
<comment type="catalytic activity">
    <reaction evidence="11 13">
        <text>DNA(n) + a 2'-deoxyribonucleoside 5'-triphosphate = DNA(n+1) + diphosphate</text>
        <dbReference type="Rhea" id="RHEA:22508"/>
        <dbReference type="Rhea" id="RHEA-COMP:17339"/>
        <dbReference type="Rhea" id="RHEA-COMP:17340"/>
        <dbReference type="ChEBI" id="CHEBI:33019"/>
        <dbReference type="ChEBI" id="CHEBI:61560"/>
        <dbReference type="ChEBI" id="CHEBI:173112"/>
        <dbReference type="EC" id="2.7.7.7"/>
    </reaction>
</comment>
<evidence type="ECO:0000259" key="14">
    <source>
        <dbReference type="SMART" id="SM00479"/>
    </source>
</evidence>
<dbReference type="InterPro" id="IPR044923">
    <property type="entry name" value="PolC_middle_finger_sf"/>
</dbReference>
<name>A0A2I1K6Q5_9LACT</name>
<dbReference type="InterPro" id="IPR040982">
    <property type="entry name" value="DNA_pol3_finger"/>
</dbReference>
<dbReference type="EMBL" id="PKGZ01000003">
    <property type="protein sequence ID" value="PKY91321.1"/>
    <property type="molecule type" value="Genomic_DNA"/>
</dbReference>
<keyword evidence="8 13" id="KW-0378">Hydrolase</keyword>
<evidence type="ECO:0000256" key="11">
    <source>
        <dbReference type="ARBA" id="ARBA00049244"/>
    </source>
</evidence>
<dbReference type="SMART" id="SM00479">
    <property type="entry name" value="EXOIII"/>
    <property type="match status" value="1"/>
</dbReference>
<dbReference type="InterPro" id="IPR003141">
    <property type="entry name" value="Pol/His_phosphatase_N"/>
</dbReference>
<evidence type="ECO:0000256" key="9">
    <source>
        <dbReference type="ARBA" id="ARBA00022839"/>
    </source>
</evidence>
<evidence type="ECO:0000256" key="8">
    <source>
        <dbReference type="ARBA" id="ARBA00022801"/>
    </source>
</evidence>
<dbReference type="FunFam" id="3.30.420.10:FF:000045">
    <property type="entry name" value="3'-5' exonuclease DinG"/>
    <property type="match status" value="1"/>
</dbReference>